<reference evidence="1 2" key="1">
    <citation type="submission" date="2024-04" db="EMBL/GenBank/DDBJ databases">
        <title>Tritrichomonas musculus Genome.</title>
        <authorList>
            <person name="Alves-Ferreira E."/>
            <person name="Grigg M."/>
            <person name="Lorenzi H."/>
            <person name="Galac M."/>
        </authorList>
    </citation>
    <scope>NUCLEOTIDE SEQUENCE [LARGE SCALE GENOMIC DNA]</scope>
    <source>
        <strain evidence="1 2">EAF2021</strain>
    </source>
</reference>
<dbReference type="Proteomes" id="UP001470230">
    <property type="component" value="Unassembled WGS sequence"/>
</dbReference>
<dbReference type="Pfam" id="PF12796">
    <property type="entry name" value="Ank_2"/>
    <property type="match status" value="1"/>
</dbReference>
<dbReference type="InterPro" id="IPR036770">
    <property type="entry name" value="Ankyrin_rpt-contain_sf"/>
</dbReference>
<comment type="caution">
    <text evidence="1">The sequence shown here is derived from an EMBL/GenBank/DDBJ whole genome shotgun (WGS) entry which is preliminary data.</text>
</comment>
<dbReference type="InterPro" id="IPR002110">
    <property type="entry name" value="Ankyrin_rpt"/>
</dbReference>
<sequence length="641" mass="74862">MNFFGIQITYKPLIPKYQNKLGLSDQSFLIKFLQLIPKNFTIITNSFGTFNCDILKHSSSVIWNFLQNNTTNFQYHLKINDEENILGKLEQLYQGKMVTIEKTEYQKFLEITHILHIRIIDLKKRYRLKEIPNPVKTKIDYDTMIKILKSDNSIFTIRTNKKDYQCKNICINLSSVIDEFVRLNPGQNTFFYDFLDEYGEFQDICKFFNFENVTLTPKNMNSIKKIAEELKINIILNEIDNYIDDYNKYSEIISQQQDSIDQIDELFDNFHWSISHVINSSHSNNIKATKYITNEILKEKPNEDFLIPFLNAVSINSIELIHFFIDQKVKISFEAISNHIDRLLNTNEETFSIIIENIPPKILYKAYDQIFIRAINAHNKFIVESILKKISNINYSLFLAIKASDLEIVKIILKYNNKPNFVNKRMPKGTALCLAVQKNSLEIVIELLCVPGIDVNLYDSSKNTPLIIAANNYNLDIFNAILDTHGDDKEDGLFNYAFSISSGKITEILINSKYLDINDQIYTENNLPFVNLDESDILNEYNSQKFKETLLMNAVNNQREEIVDIIIQHPNFDRKKSKLNKAIFECAKKCNNINLFKKLIKLIDLNDFNKYKIDGKSFLNYITDFDLLRIFLSTILQQIAI</sequence>
<keyword evidence="2" id="KW-1185">Reference proteome</keyword>
<evidence type="ECO:0000313" key="1">
    <source>
        <dbReference type="EMBL" id="KAK8840781.1"/>
    </source>
</evidence>
<dbReference type="Gene3D" id="1.25.40.20">
    <property type="entry name" value="Ankyrin repeat-containing domain"/>
    <property type="match status" value="1"/>
</dbReference>
<dbReference type="SUPFAM" id="SSF48403">
    <property type="entry name" value="Ankyrin repeat"/>
    <property type="match status" value="1"/>
</dbReference>
<evidence type="ECO:0000313" key="2">
    <source>
        <dbReference type="Proteomes" id="UP001470230"/>
    </source>
</evidence>
<protein>
    <recommendedName>
        <fullName evidence="3">Ankyrin repeat protein</fullName>
    </recommendedName>
</protein>
<gene>
    <name evidence="1" type="ORF">M9Y10_027603</name>
</gene>
<organism evidence="1 2">
    <name type="scientific">Tritrichomonas musculus</name>
    <dbReference type="NCBI Taxonomy" id="1915356"/>
    <lineage>
        <taxon>Eukaryota</taxon>
        <taxon>Metamonada</taxon>
        <taxon>Parabasalia</taxon>
        <taxon>Tritrichomonadida</taxon>
        <taxon>Tritrichomonadidae</taxon>
        <taxon>Tritrichomonas</taxon>
    </lineage>
</organism>
<dbReference type="PANTHER" id="PTHR24118">
    <property type="entry name" value="POTE ANKYRIN DOMAIN"/>
    <property type="match status" value="1"/>
</dbReference>
<dbReference type="SMART" id="SM00248">
    <property type="entry name" value="ANK"/>
    <property type="match status" value="6"/>
</dbReference>
<proteinExistence type="predicted"/>
<dbReference type="EMBL" id="JAPFFF010000043">
    <property type="protein sequence ID" value="KAK8840781.1"/>
    <property type="molecule type" value="Genomic_DNA"/>
</dbReference>
<name>A0ABR2H4G1_9EUKA</name>
<dbReference type="PANTHER" id="PTHR24118:SF99">
    <property type="entry name" value="POTE ANKYRIN DOMAIN FAMILY MEMBER 3C-RELATED"/>
    <property type="match status" value="1"/>
</dbReference>
<accession>A0ABR2H4G1</accession>
<evidence type="ECO:0008006" key="3">
    <source>
        <dbReference type="Google" id="ProtNLM"/>
    </source>
</evidence>